<comment type="cofactor">
    <cofactor evidence="2 11">
        <name>Mg(2+)</name>
        <dbReference type="ChEBI" id="CHEBI:18420"/>
    </cofactor>
</comment>
<keyword evidence="7 11" id="KW-0418">Kinase</keyword>
<dbReference type="InterPro" id="IPR029056">
    <property type="entry name" value="Ribokinase-like"/>
</dbReference>
<keyword evidence="10 11" id="KW-0784">Thiamine biosynthesis</keyword>
<dbReference type="Proteomes" id="UP001057025">
    <property type="component" value="Chromosome"/>
</dbReference>
<keyword evidence="8 11" id="KW-0067">ATP-binding</keyword>
<comment type="pathway">
    <text evidence="3 11">Cofactor biosynthesis; thiamine diphosphate biosynthesis; 4-methyl-5-(2-phosphoethyl)-thiazole from 5-(2-hydroxyethyl)-4-methylthiazole: step 1/1.</text>
</comment>
<evidence type="ECO:0000256" key="5">
    <source>
        <dbReference type="ARBA" id="ARBA00022723"/>
    </source>
</evidence>
<evidence type="ECO:0000256" key="7">
    <source>
        <dbReference type="ARBA" id="ARBA00022777"/>
    </source>
</evidence>
<proteinExistence type="inferred from homology"/>
<evidence type="ECO:0000256" key="1">
    <source>
        <dbReference type="ARBA" id="ARBA00001771"/>
    </source>
</evidence>
<dbReference type="EMBL" id="CP097118">
    <property type="protein sequence ID" value="USS88014.1"/>
    <property type="molecule type" value="Genomic_DNA"/>
</dbReference>
<keyword evidence="6 11" id="KW-0547">Nucleotide-binding</keyword>
<dbReference type="EC" id="2.7.1.50" evidence="11"/>
<dbReference type="Gene3D" id="3.40.1190.20">
    <property type="match status" value="1"/>
</dbReference>
<dbReference type="CDD" id="cd01170">
    <property type="entry name" value="THZ_kinase"/>
    <property type="match status" value="1"/>
</dbReference>
<evidence type="ECO:0000256" key="6">
    <source>
        <dbReference type="ARBA" id="ARBA00022741"/>
    </source>
</evidence>
<evidence type="ECO:0000256" key="10">
    <source>
        <dbReference type="ARBA" id="ARBA00022977"/>
    </source>
</evidence>
<comment type="catalytic activity">
    <reaction evidence="1 11">
        <text>5-(2-hydroxyethyl)-4-methylthiazole + ATP = 4-methyl-5-(2-phosphooxyethyl)-thiazole + ADP + H(+)</text>
        <dbReference type="Rhea" id="RHEA:24212"/>
        <dbReference type="ChEBI" id="CHEBI:15378"/>
        <dbReference type="ChEBI" id="CHEBI:17957"/>
        <dbReference type="ChEBI" id="CHEBI:30616"/>
        <dbReference type="ChEBI" id="CHEBI:58296"/>
        <dbReference type="ChEBI" id="CHEBI:456216"/>
        <dbReference type="EC" id="2.7.1.50"/>
    </reaction>
</comment>
<protein>
    <recommendedName>
        <fullName evidence="11">Hydroxyethylthiazole kinase</fullName>
        <ecNumber evidence="11">2.7.1.50</ecNumber>
    </recommendedName>
    <alternativeName>
        <fullName evidence="11">4-methyl-5-beta-hydroxyethylthiazole kinase</fullName>
        <shortName evidence="11">TH kinase</shortName>
        <shortName evidence="11">Thz kinase</shortName>
    </alternativeName>
</protein>
<feature type="binding site" evidence="11">
    <location>
        <position position="117"/>
    </location>
    <ligand>
        <name>ATP</name>
        <dbReference type="ChEBI" id="CHEBI:30616"/>
    </ligand>
</feature>
<feature type="binding site" evidence="11">
    <location>
        <position position="190"/>
    </location>
    <ligand>
        <name>substrate</name>
    </ligand>
</feature>
<gene>
    <name evidence="11 12" type="primary">thiM</name>
    <name evidence="12" type="ORF">M3M39_00565</name>
</gene>
<dbReference type="PIRSF" id="PIRSF000513">
    <property type="entry name" value="Thz_kinase"/>
    <property type="match status" value="1"/>
</dbReference>
<evidence type="ECO:0000256" key="4">
    <source>
        <dbReference type="ARBA" id="ARBA00022679"/>
    </source>
</evidence>
<dbReference type="InterPro" id="IPR000417">
    <property type="entry name" value="Hyethyz_kinase"/>
</dbReference>
<comment type="similarity">
    <text evidence="11">Belongs to the Thz kinase family.</text>
</comment>
<dbReference type="PRINTS" id="PR01099">
    <property type="entry name" value="HYETHTZKNASE"/>
</dbReference>
<organism evidence="12 13">
    <name type="scientific">Fructilactobacillus hinvesii</name>
    <dbReference type="NCBI Taxonomy" id="2940300"/>
    <lineage>
        <taxon>Bacteria</taxon>
        <taxon>Bacillati</taxon>
        <taxon>Bacillota</taxon>
        <taxon>Bacilli</taxon>
        <taxon>Lactobacillales</taxon>
        <taxon>Lactobacillaceae</taxon>
        <taxon>Fructilactobacillus</taxon>
    </lineage>
</organism>
<keyword evidence="4 11" id="KW-0808">Transferase</keyword>
<keyword evidence="13" id="KW-1185">Reference proteome</keyword>
<keyword evidence="5 11" id="KW-0479">Metal-binding</keyword>
<evidence type="ECO:0000256" key="2">
    <source>
        <dbReference type="ARBA" id="ARBA00001946"/>
    </source>
</evidence>
<evidence type="ECO:0000313" key="13">
    <source>
        <dbReference type="Proteomes" id="UP001057025"/>
    </source>
</evidence>
<evidence type="ECO:0000256" key="9">
    <source>
        <dbReference type="ARBA" id="ARBA00022842"/>
    </source>
</evidence>
<keyword evidence="9 11" id="KW-0460">Magnesium</keyword>
<accession>A0ABY5BSC2</accession>
<dbReference type="NCBIfam" id="NF006830">
    <property type="entry name" value="PRK09355.1"/>
    <property type="match status" value="1"/>
</dbReference>
<evidence type="ECO:0000256" key="8">
    <source>
        <dbReference type="ARBA" id="ARBA00022840"/>
    </source>
</evidence>
<dbReference type="RefSeq" id="WP_252797303.1">
    <property type="nucleotide sequence ID" value="NZ_CP097118.1"/>
</dbReference>
<sequence>MKTNLMKTIREQQPIVLNVANHVTPQRVADGINYIGGSPMMMADPLEAADLTKIADAVVLNLGSTNPTAQALMLGAGETANRLHKPVVFDPVAVGATPLRRKRTQQLLERAPVTLIRGNAGEVAALAGVSWDQRGIDAGQGSVDPVTVAQTAAQKCQCIVVLSGPTDIITDGTTVYQVENNAPMLTTNVGMGDVLDGILGVAAGISTDLETITTATGILPVAAELATHQYPDAPFSFLAETYNQLARLDDQTLQQRLKIK</sequence>
<reference evidence="12" key="1">
    <citation type="submission" date="2022-05" db="EMBL/GenBank/DDBJ databases">
        <authorList>
            <person name="Oliphant S.A."/>
            <person name="Watson-Haigh N.S."/>
            <person name="Sumby K.M."/>
            <person name="Gardner J.M."/>
            <person name="Jiranek V."/>
        </authorList>
    </citation>
    <scope>NUCLEOTIDE SEQUENCE</scope>
    <source>
        <strain evidence="12">KI11_C11</strain>
    </source>
</reference>
<dbReference type="SUPFAM" id="SSF53613">
    <property type="entry name" value="Ribokinase-like"/>
    <property type="match status" value="1"/>
</dbReference>
<evidence type="ECO:0000256" key="3">
    <source>
        <dbReference type="ARBA" id="ARBA00004868"/>
    </source>
</evidence>
<dbReference type="Pfam" id="PF02110">
    <property type="entry name" value="HK"/>
    <property type="match status" value="1"/>
</dbReference>
<evidence type="ECO:0000313" key="12">
    <source>
        <dbReference type="EMBL" id="USS88014.1"/>
    </source>
</evidence>
<dbReference type="GO" id="GO:0004417">
    <property type="term" value="F:hydroxyethylthiazole kinase activity"/>
    <property type="evidence" value="ECO:0007669"/>
    <property type="project" value="UniProtKB-EC"/>
</dbReference>
<name>A0ABY5BSC2_9LACO</name>
<comment type="function">
    <text evidence="11">Catalyzes the phosphorylation of the hydroxyl group of 4-methyl-5-beta-hydroxyethylthiazole (THZ).</text>
</comment>
<feature type="binding site" evidence="11">
    <location>
        <position position="41"/>
    </location>
    <ligand>
        <name>substrate</name>
    </ligand>
</feature>
<feature type="binding site" evidence="11">
    <location>
        <position position="163"/>
    </location>
    <ligand>
        <name>ATP</name>
        <dbReference type="ChEBI" id="CHEBI:30616"/>
    </ligand>
</feature>
<evidence type="ECO:0000256" key="11">
    <source>
        <dbReference type="HAMAP-Rule" id="MF_00228"/>
    </source>
</evidence>
<dbReference type="HAMAP" id="MF_00228">
    <property type="entry name" value="Thz_kinase"/>
    <property type="match status" value="1"/>
</dbReference>